<sequence length="296" mass="33520">MSGGHHHHHHHHHGDMNGKNILIAFFLNASFAVIELIGGYLTNSVAIYSDALHDIGDSLALLFSYFAEKLSKKEADNQFTFGYRRFSILSALINGLILFSGSIFVIYEAVQRIMAPEPVQAMGMLWLALLGIVVNGVAAYRMSKTSGLNQKMVMYHLLEDLMGWVAVLIVSVILHFKPWYILDSILSILISFIILRGVYHNLKKVGLIFLQHFPDEIEMNTIKEEVEALELVKDMHAIKGWSLDNESFYLRFHILVAPETKARDLDILKQSIKEVLSSHHVVYSTIEFESSTDCCE</sequence>
<keyword evidence="13" id="KW-1185">Reference proteome</keyword>
<feature type="transmembrane region" description="Helical" evidence="9">
    <location>
        <begin position="21"/>
        <end position="41"/>
    </location>
</feature>
<evidence type="ECO:0000256" key="5">
    <source>
        <dbReference type="ARBA" id="ARBA00022906"/>
    </source>
</evidence>
<keyword evidence="5" id="KW-0864">Zinc transport</keyword>
<dbReference type="InterPro" id="IPR058533">
    <property type="entry name" value="Cation_efflux_TM"/>
</dbReference>
<dbReference type="SUPFAM" id="SSF160240">
    <property type="entry name" value="Cation efflux protein cytoplasmic domain-like"/>
    <property type="match status" value="1"/>
</dbReference>
<dbReference type="Pfam" id="PF01545">
    <property type="entry name" value="Cation_efflux"/>
    <property type="match status" value="1"/>
</dbReference>
<feature type="transmembrane region" description="Helical" evidence="9">
    <location>
        <begin position="88"/>
        <end position="107"/>
    </location>
</feature>
<dbReference type="InterPro" id="IPR027469">
    <property type="entry name" value="Cation_efflux_TMD_sf"/>
</dbReference>
<comment type="caution">
    <text evidence="12">The sequence shown here is derived from an EMBL/GenBank/DDBJ whole genome shotgun (WGS) entry which is preliminary data.</text>
</comment>
<evidence type="ECO:0000256" key="8">
    <source>
        <dbReference type="ARBA" id="ARBA00023136"/>
    </source>
</evidence>
<keyword evidence="5" id="KW-0862">Zinc</keyword>
<comment type="subcellular location">
    <subcellularLocation>
        <location evidence="1">Membrane</location>
        <topology evidence="1">Multi-pass membrane protein</topology>
    </subcellularLocation>
</comment>
<evidence type="ECO:0000259" key="10">
    <source>
        <dbReference type="Pfam" id="PF01545"/>
    </source>
</evidence>
<protein>
    <submittedName>
        <fullName evidence="12">Cation transporter</fullName>
    </submittedName>
</protein>
<dbReference type="Proteomes" id="UP000443582">
    <property type="component" value="Unassembled WGS sequence"/>
</dbReference>
<evidence type="ECO:0000256" key="4">
    <source>
        <dbReference type="ARBA" id="ARBA00022692"/>
    </source>
</evidence>
<evidence type="ECO:0000256" key="7">
    <source>
        <dbReference type="ARBA" id="ARBA00023065"/>
    </source>
</evidence>
<dbReference type="EMBL" id="QDKL01000002">
    <property type="protein sequence ID" value="RZF21567.1"/>
    <property type="molecule type" value="Genomic_DNA"/>
</dbReference>
<keyword evidence="3" id="KW-0813">Transport</keyword>
<feature type="domain" description="Cation efflux protein transmembrane" evidence="10">
    <location>
        <begin position="21"/>
        <end position="208"/>
    </location>
</feature>
<dbReference type="Pfam" id="PF16916">
    <property type="entry name" value="ZT_dimer"/>
    <property type="match status" value="1"/>
</dbReference>
<evidence type="ECO:0000313" key="13">
    <source>
        <dbReference type="Proteomes" id="UP000443582"/>
    </source>
</evidence>
<keyword evidence="7" id="KW-0406">Ion transport</keyword>
<proteinExistence type="inferred from homology"/>
<gene>
    <name evidence="12" type="ORF">DAY19_07720</name>
</gene>
<dbReference type="NCBIfam" id="TIGR01297">
    <property type="entry name" value="CDF"/>
    <property type="match status" value="1"/>
</dbReference>
<evidence type="ECO:0000256" key="6">
    <source>
        <dbReference type="ARBA" id="ARBA00022989"/>
    </source>
</evidence>
<comment type="similarity">
    <text evidence="2">Belongs to the cation diffusion facilitator (CDF) transporter (TC 2.A.4) family. SLC30A subfamily.</text>
</comment>
<feature type="transmembrane region" description="Helical" evidence="9">
    <location>
        <begin position="179"/>
        <end position="199"/>
    </location>
</feature>
<keyword evidence="4 9" id="KW-0812">Transmembrane</keyword>
<dbReference type="SUPFAM" id="SSF161111">
    <property type="entry name" value="Cation efflux protein transmembrane domain-like"/>
    <property type="match status" value="1"/>
</dbReference>
<dbReference type="PANTHER" id="PTHR11562:SF17">
    <property type="entry name" value="RE54080P-RELATED"/>
    <property type="match status" value="1"/>
</dbReference>
<feature type="transmembrane region" description="Helical" evidence="9">
    <location>
        <begin position="152"/>
        <end position="173"/>
    </location>
</feature>
<dbReference type="InterPro" id="IPR050681">
    <property type="entry name" value="CDF/SLC30A"/>
</dbReference>
<evidence type="ECO:0000256" key="2">
    <source>
        <dbReference type="ARBA" id="ARBA00008873"/>
    </source>
</evidence>
<dbReference type="InterPro" id="IPR027470">
    <property type="entry name" value="Cation_efflux_CTD"/>
</dbReference>
<dbReference type="InterPro" id="IPR036837">
    <property type="entry name" value="Cation_efflux_CTD_sf"/>
</dbReference>
<feature type="transmembrane region" description="Helical" evidence="9">
    <location>
        <begin position="119"/>
        <end position="140"/>
    </location>
</feature>
<keyword evidence="8 9" id="KW-0472">Membrane</keyword>
<evidence type="ECO:0000256" key="1">
    <source>
        <dbReference type="ARBA" id="ARBA00004141"/>
    </source>
</evidence>
<accession>A0ABY0IG00</accession>
<evidence type="ECO:0000313" key="12">
    <source>
        <dbReference type="EMBL" id="RZF21567.1"/>
    </source>
</evidence>
<reference evidence="13" key="1">
    <citation type="journal article" date="2019" name="Int. J. Syst. Evol. Microbiol.">
        <title>Halobacteriovorax valvorus sp. nov., a novel prokaryotic predator isolated from coastal seawater of China.</title>
        <authorList>
            <person name="Chen M.-X."/>
        </authorList>
    </citation>
    <scope>NUCLEOTIDE SEQUENCE [LARGE SCALE GENOMIC DNA]</scope>
    <source>
        <strain evidence="13">BL9</strain>
    </source>
</reference>
<evidence type="ECO:0000256" key="9">
    <source>
        <dbReference type="SAM" id="Phobius"/>
    </source>
</evidence>
<keyword evidence="6 9" id="KW-1133">Transmembrane helix</keyword>
<dbReference type="Gene3D" id="1.20.1510.10">
    <property type="entry name" value="Cation efflux protein transmembrane domain"/>
    <property type="match status" value="1"/>
</dbReference>
<evidence type="ECO:0000256" key="3">
    <source>
        <dbReference type="ARBA" id="ARBA00022448"/>
    </source>
</evidence>
<evidence type="ECO:0000259" key="11">
    <source>
        <dbReference type="Pfam" id="PF16916"/>
    </source>
</evidence>
<name>A0ABY0IG00_9BACT</name>
<organism evidence="12 13">
    <name type="scientific">Halobacteriovorax vibrionivorans</name>
    <dbReference type="NCBI Taxonomy" id="2152716"/>
    <lineage>
        <taxon>Bacteria</taxon>
        <taxon>Pseudomonadati</taxon>
        <taxon>Bdellovibrionota</taxon>
        <taxon>Bacteriovoracia</taxon>
        <taxon>Bacteriovoracales</taxon>
        <taxon>Halobacteriovoraceae</taxon>
        <taxon>Halobacteriovorax</taxon>
    </lineage>
</organism>
<dbReference type="RefSeq" id="WP_115361080.1">
    <property type="nucleotide sequence ID" value="NZ_QDKL01000002.1"/>
</dbReference>
<feature type="domain" description="Cation efflux protein cytoplasmic" evidence="11">
    <location>
        <begin position="214"/>
        <end position="289"/>
    </location>
</feature>
<dbReference type="PANTHER" id="PTHR11562">
    <property type="entry name" value="CATION EFFLUX PROTEIN/ ZINC TRANSPORTER"/>
    <property type="match status" value="1"/>
</dbReference>
<dbReference type="InterPro" id="IPR002524">
    <property type="entry name" value="Cation_efflux"/>
</dbReference>